<keyword evidence="6" id="KW-0964">Secreted</keyword>
<dbReference type="GO" id="GO:0046872">
    <property type="term" value="F:metal ion binding"/>
    <property type="evidence" value="ECO:0007669"/>
    <property type="project" value="UniProtKB-KW"/>
</dbReference>
<dbReference type="Gene3D" id="1.20.90.10">
    <property type="entry name" value="Phospholipase A2 domain"/>
    <property type="match status" value="1"/>
</dbReference>
<sequence length="159" mass="18131">MRQVYLLSLLVFLAVVAAQSEGRQGSWYIFPGTKWCGKGNRAKNYDDLGEADDTDRCCRAHDKAPGGIKSGQTVHNITNKFKYTIKTCAADEEFRQCLKNVDSRISRMVGTVFFNVLKAKCYAHGQPQACEKKSWSGCERYYTLQNFPEGWHLYESPHF</sequence>
<keyword evidence="16" id="KW-1185">Reference proteome</keyword>
<evidence type="ECO:0000256" key="6">
    <source>
        <dbReference type="ARBA" id="ARBA00022525"/>
    </source>
</evidence>
<reference evidence="17" key="1">
    <citation type="submission" date="2025-08" db="UniProtKB">
        <authorList>
            <consortium name="RefSeq"/>
        </authorList>
    </citation>
    <scope>IDENTIFICATION</scope>
</reference>
<feature type="chain" id="PRO_5042522811" description="Phospholipase A2" evidence="14">
    <location>
        <begin position="19"/>
        <end position="159"/>
    </location>
</feature>
<dbReference type="SUPFAM" id="SSF48619">
    <property type="entry name" value="Phospholipase A2, PLA2"/>
    <property type="match status" value="1"/>
</dbReference>
<evidence type="ECO:0000256" key="4">
    <source>
        <dbReference type="ARBA" id="ARBA00013278"/>
    </source>
</evidence>
<dbReference type="GO" id="GO:0004623">
    <property type="term" value="F:phospholipase A2 activity"/>
    <property type="evidence" value="ECO:0007669"/>
    <property type="project" value="UniProtKB-EC"/>
</dbReference>
<dbReference type="RefSeq" id="XP_003747743.1">
    <property type="nucleotide sequence ID" value="XM_003747695.2"/>
</dbReference>
<dbReference type="GO" id="GO:0005576">
    <property type="term" value="C:extracellular region"/>
    <property type="evidence" value="ECO:0007669"/>
    <property type="project" value="UniProtKB-SubCell"/>
</dbReference>
<keyword evidence="7" id="KW-0479">Metal-binding</keyword>
<comment type="subcellular location">
    <subcellularLocation>
        <location evidence="3">Secreted</location>
    </subcellularLocation>
</comment>
<evidence type="ECO:0000313" key="16">
    <source>
        <dbReference type="Proteomes" id="UP000694867"/>
    </source>
</evidence>
<evidence type="ECO:0000256" key="3">
    <source>
        <dbReference type="ARBA" id="ARBA00004613"/>
    </source>
</evidence>
<keyword evidence="8" id="KW-0378">Hydrolase</keyword>
<protein>
    <recommendedName>
        <fullName evidence="5">Phospholipase A2</fullName>
        <ecNumber evidence="4">3.1.1.4</ecNumber>
    </recommendedName>
    <alternativeName>
        <fullName evidence="13">Phosphatidylcholine 2-acylhydrolase</fullName>
    </alternativeName>
</protein>
<dbReference type="KEGG" id="goe:100909036"/>
<evidence type="ECO:0000256" key="9">
    <source>
        <dbReference type="ARBA" id="ARBA00022837"/>
    </source>
</evidence>
<evidence type="ECO:0000256" key="14">
    <source>
        <dbReference type="SAM" id="SignalP"/>
    </source>
</evidence>
<evidence type="ECO:0000313" key="17">
    <source>
        <dbReference type="RefSeq" id="XP_003747743.1"/>
    </source>
</evidence>
<keyword evidence="9" id="KW-0106">Calcium</keyword>
<dbReference type="Proteomes" id="UP000694867">
    <property type="component" value="Unplaced"/>
</dbReference>
<keyword evidence="14" id="KW-0732">Signal</keyword>
<evidence type="ECO:0000256" key="5">
    <source>
        <dbReference type="ARBA" id="ARBA00021721"/>
    </source>
</evidence>
<evidence type="ECO:0000256" key="2">
    <source>
        <dbReference type="ARBA" id="ARBA00001913"/>
    </source>
</evidence>
<dbReference type="FunFam" id="1.20.90.10:FF:000002">
    <property type="entry name" value="Phospholipase A2 group III"/>
    <property type="match status" value="1"/>
</dbReference>
<gene>
    <name evidence="17" type="primary">LOC100909036</name>
</gene>
<evidence type="ECO:0000256" key="11">
    <source>
        <dbReference type="ARBA" id="ARBA00023098"/>
    </source>
</evidence>
<dbReference type="GO" id="GO:0006644">
    <property type="term" value="P:phospholipid metabolic process"/>
    <property type="evidence" value="ECO:0007669"/>
    <property type="project" value="InterPro"/>
</dbReference>
<dbReference type="InterPro" id="IPR036444">
    <property type="entry name" value="PLipase_A2_dom_sf"/>
</dbReference>
<comment type="catalytic activity">
    <reaction evidence="1">
        <text>a 1,2-diacyl-sn-glycero-3-phosphocholine + H2O = a 1-acyl-sn-glycero-3-phosphocholine + a fatty acid + H(+)</text>
        <dbReference type="Rhea" id="RHEA:15801"/>
        <dbReference type="ChEBI" id="CHEBI:15377"/>
        <dbReference type="ChEBI" id="CHEBI:15378"/>
        <dbReference type="ChEBI" id="CHEBI:28868"/>
        <dbReference type="ChEBI" id="CHEBI:57643"/>
        <dbReference type="ChEBI" id="CHEBI:58168"/>
        <dbReference type="EC" id="3.1.1.4"/>
    </reaction>
</comment>
<keyword evidence="12" id="KW-1015">Disulfide bond</keyword>
<dbReference type="GeneID" id="100909036"/>
<comment type="cofactor">
    <cofactor evidence="2">
        <name>Ca(2+)</name>
        <dbReference type="ChEBI" id="CHEBI:29108"/>
    </cofactor>
</comment>
<dbReference type="GO" id="GO:0016042">
    <property type="term" value="P:lipid catabolic process"/>
    <property type="evidence" value="ECO:0007669"/>
    <property type="project" value="UniProtKB-KW"/>
</dbReference>
<dbReference type="PANTHER" id="PTHR12253">
    <property type="entry name" value="RH14732P"/>
    <property type="match status" value="1"/>
</dbReference>
<evidence type="ECO:0000256" key="1">
    <source>
        <dbReference type="ARBA" id="ARBA00001604"/>
    </source>
</evidence>
<dbReference type="GO" id="GO:0050482">
    <property type="term" value="P:arachidonate secretion"/>
    <property type="evidence" value="ECO:0007669"/>
    <property type="project" value="InterPro"/>
</dbReference>
<evidence type="ECO:0000256" key="10">
    <source>
        <dbReference type="ARBA" id="ARBA00022963"/>
    </source>
</evidence>
<feature type="domain" description="Phospholipase A2-like central" evidence="15">
    <location>
        <begin position="29"/>
        <end position="123"/>
    </location>
</feature>
<evidence type="ECO:0000256" key="8">
    <source>
        <dbReference type="ARBA" id="ARBA00022801"/>
    </source>
</evidence>
<keyword evidence="10" id="KW-0442">Lipid degradation</keyword>
<feature type="signal peptide" evidence="14">
    <location>
        <begin position="1"/>
        <end position="18"/>
    </location>
</feature>
<evidence type="ECO:0000259" key="15">
    <source>
        <dbReference type="Pfam" id="PF05826"/>
    </source>
</evidence>
<accession>A0AAJ6QY89</accession>
<dbReference type="InterPro" id="IPR016090">
    <property type="entry name" value="PLA2-like_dom"/>
</dbReference>
<name>A0AAJ6QY89_9ACAR</name>
<organism evidence="16 17">
    <name type="scientific">Galendromus occidentalis</name>
    <name type="common">western predatory mite</name>
    <dbReference type="NCBI Taxonomy" id="34638"/>
    <lineage>
        <taxon>Eukaryota</taxon>
        <taxon>Metazoa</taxon>
        <taxon>Ecdysozoa</taxon>
        <taxon>Arthropoda</taxon>
        <taxon>Chelicerata</taxon>
        <taxon>Arachnida</taxon>
        <taxon>Acari</taxon>
        <taxon>Parasitiformes</taxon>
        <taxon>Mesostigmata</taxon>
        <taxon>Gamasina</taxon>
        <taxon>Phytoseioidea</taxon>
        <taxon>Phytoseiidae</taxon>
        <taxon>Typhlodrominae</taxon>
        <taxon>Galendromus</taxon>
    </lineage>
</organism>
<evidence type="ECO:0000256" key="13">
    <source>
        <dbReference type="ARBA" id="ARBA00029903"/>
    </source>
</evidence>
<dbReference type="Pfam" id="PF05826">
    <property type="entry name" value="Phospholip_A2_2"/>
    <property type="match status" value="1"/>
</dbReference>
<dbReference type="AlphaFoldDB" id="A0AAJ6QY89"/>
<proteinExistence type="predicted"/>
<evidence type="ECO:0000256" key="7">
    <source>
        <dbReference type="ARBA" id="ARBA00022723"/>
    </source>
</evidence>
<keyword evidence="11" id="KW-0443">Lipid metabolism</keyword>
<dbReference type="EC" id="3.1.1.4" evidence="4"/>
<evidence type="ECO:0000256" key="12">
    <source>
        <dbReference type="ARBA" id="ARBA00023157"/>
    </source>
</evidence>